<reference evidence="3 4" key="1">
    <citation type="journal article" date="2020" name="BMC Genomics">
        <title>Intraspecific diversification of the crop wild relative Brassica cretica Lam. using demographic model selection.</title>
        <authorList>
            <person name="Kioukis A."/>
            <person name="Michalopoulou V.A."/>
            <person name="Briers L."/>
            <person name="Pirintsos S."/>
            <person name="Studholme D.J."/>
            <person name="Pavlidis P."/>
            <person name="Sarris P.F."/>
        </authorList>
    </citation>
    <scope>NUCLEOTIDE SEQUENCE [LARGE SCALE GENOMIC DNA]</scope>
    <source>
        <strain evidence="4">cv. PFS-1207/04</strain>
    </source>
</reference>
<protein>
    <recommendedName>
        <fullName evidence="5">PRA1 family protein</fullName>
    </recommendedName>
</protein>
<organism evidence="3 4">
    <name type="scientific">Brassica cretica</name>
    <name type="common">Mustard</name>
    <dbReference type="NCBI Taxonomy" id="69181"/>
    <lineage>
        <taxon>Eukaryota</taxon>
        <taxon>Viridiplantae</taxon>
        <taxon>Streptophyta</taxon>
        <taxon>Embryophyta</taxon>
        <taxon>Tracheophyta</taxon>
        <taxon>Spermatophyta</taxon>
        <taxon>Magnoliopsida</taxon>
        <taxon>eudicotyledons</taxon>
        <taxon>Gunneridae</taxon>
        <taxon>Pentapetalae</taxon>
        <taxon>rosids</taxon>
        <taxon>malvids</taxon>
        <taxon>Brassicales</taxon>
        <taxon>Brassicaceae</taxon>
        <taxon>Brassiceae</taxon>
        <taxon>Brassica</taxon>
    </lineage>
</organism>
<dbReference type="Proteomes" id="UP000266723">
    <property type="component" value="Unassembled WGS sequence"/>
</dbReference>
<comment type="caution">
    <text evidence="3">The sequence shown here is derived from an EMBL/GenBank/DDBJ whole genome shotgun (WGS) entry which is preliminary data.</text>
</comment>
<keyword evidence="4" id="KW-1185">Reference proteome</keyword>
<gene>
    <name evidence="3" type="ORF">DY000_02051722</name>
</gene>
<accession>A0ABQ7EYL5</accession>
<dbReference type="PANTHER" id="PTHR46996">
    <property type="entry name" value="OS05G0488500 PROTEIN"/>
    <property type="match status" value="1"/>
</dbReference>
<keyword evidence="2" id="KW-1133">Transmembrane helix</keyword>
<proteinExistence type="predicted"/>
<evidence type="ECO:0000313" key="4">
    <source>
        <dbReference type="Proteomes" id="UP000266723"/>
    </source>
</evidence>
<name>A0ABQ7EYL5_BRACR</name>
<feature type="transmembrane region" description="Helical" evidence="2">
    <location>
        <begin position="44"/>
        <end position="63"/>
    </location>
</feature>
<keyword evidence="2" id="KW-0472">Membrane</keyword>
<evidence type="ECO:0000256" key="2">
    <source>
        <dbReference type="SAM" id="Phobius"/>
    </source>
</evidence>
<dbReference type="PANTHER" id="PTHR46996:SF4">
    <property type="entry name" value="RIBOSOMAL PROTEIN L34E SUPERFAMILY PROTEIN"/>
    <property type="match status" value="1"/>
</dbReference>
<feature type="region of interest" description="Disordered" evidence="1">
    <location>
        <begin position="15"/>
        <end position="35"/>
    </location>
</feature>
<keyword evidence="2" id="KW-0812">Transmembrane</keyword>
<evidence type="ECO:0008006" key="5">
    <source>
        <dbReference type="Google" id="ProtNLM"/>
    </source>
</evidence>
<feature type="compositionally biased region" description="Low complexity" evidence="1">
    <location>
        <begin position="19"/>
        <end position="35"/>
    </location>
</feature>
<sequence length="146" mass="15515">MVYLHSSISVCNPVDQAMPAPSHSSRATRSSSSPPTVCQGSHSAAIDVLILIAVITSCAFLFFPYAKLIALASISIFSHISLLVNHEILHNPIVGAGSPIVKGLGRLLSLIFRLRLRIASKAALIVMGRRGGLSCLVSITVIWKLS</sequence>
<dbReference type="EMBL" id="QGKV02000297">
    <property type="protein sequence ID" value="KAF3608647.1"/>
    <property type="molecule type" value="Genomic_DNA"/>
</dbReference>
<evidence type="ECO:0000313" key="3">
    <source>
        <dbReference type="EMBL" id="KAF3608647.1"/>
    </source>
</evidence>
<evidence type="ECO:0000256" key="1">
    <source>
        <dbReference type="SAM" id="MobiDB-lite"/>
    </source>
</evidence>